<dbReference type="GeneID" id="54589389"/>
<dbReference type="EMBL" id="ML987214">
    <property type="protein sequence ID" value="KAF2241088.1"/>
    <property type="molecule type" value="Genomic_DNA"/>
</dbReference>
<organism evidence="4 5">
    <name type="scientific">Trematosphaeria pertusa</name>
    <dbReference type="NCBI Taxonomy" id="390896"/>
    <lineage>
        <taxon>Eukaryota</taxon>
        <taxon>Fungi</taxon>
        <taxon>Dikarya</taxon>
        <taxon>Ascomycota</taxon>
        <taxon>Pezizomycotina</taxon>
        <taxon>Dothideomycetes</taxon>
        <taxon>Pleosporomycetidae</taxon>
        <taxon>Pleosporales</taxon>
        <taxon>Massarineae</taxon>
        <taxon>Trematosphaeriaceae</taxon>
        <taxon>Trematosphaeria</taxon>
    </lineage>
</organism>
<dbReference type="InterPro" id="IPR018839">
    <property type="entry name" value="Tscrpt-silencing_Clr2_C"/>
</dbReference>
<evidence type="ECO:0000313" key="4">
    <source>
        <dbReference type="EMBL" id="KAF2241088.1"/>
    </source>
</evidence>
<evidence type="ECO:0000259" key="3">
    <source>
        <dbReference type="Pfam" id="PF16761"/>
    </source>
</evidence>
<keyword evidence="5" id="KW-1185">Reference proteome</keyword>
<gene>
    <name evidence="4" type="ORF">BU26DRAFT_611271</name>
</gene>
<dbReference type="GO" id="GO:0030466">
    <property type="term" value="P:silent mating-type cassette heterochromatin formation"/>
    <property type="evidence" value="ECO:0007669"/>
    <property type="project" value="TreeGrafter"/>
</dbReference>
<dbReference type="GO" id="GO:0031934">
    <property type="term" value="C:mating-type region heterochromatin"/>
    <property type="evidence" value="ECO:0007669"/>
    <property type="project" value="TreeGrafter"/>
</dbReference>
<evidence type="ECO:0008006" key="6">
    <source>
        <dbReference type="Google" id="ProtNLM"/>
    </source>
</evidence>
<dbReference type="InterPro" id="IPR038986">
    <property type="entry name" value="Clr2"/>
</dbReference>
<feature type="domain" description="Cryptic loci regulator 2 C-terminal" evidence="2">
    <location>
        <begin position="417"/>
        <end position="544"/>
    </location>
</feature>
<dbReference type="PANTHER" id="PTHR38046">
    <property type="entry name" value="CRYPTIC LOCI REGULATOR 2"/>
    <property type="match status" value="1"/>
</dbReference>
<dbReference type="RefSeq" id="XP_033676092.1">
    <property type="nucleotide sequence ID" value="XM_033836059.1"/>
</dbReference>
<protein>
    <recommendedName>
        <fullName evidence="6">Cryptic loci regulator 2 N-terminal domain-containing protein</fullName>
    </recommendedName>
</protein>
<dbReference type="GO" id="GO:0070824">
    <property type="term" value="C:SHREC complex"/>
    <property type="evidence" value="ECO:0007669"/>
    <property type="project" value="InterPro"/>
</dbReference>
<evidence type="ECO:0000313" key="5">
    <source>
        <dbReference type="Proteomes" id="UP000800094"/>
    </source>
</evidence>
<dbReference type="Proteomes" id="UP000800094">
    <property type="component" value="Unassembled WGS sequence"/>
</dbReference>
<dbReference type="PANTHER" id="PTHR38046:SF1">
    <property type="entry name" value="CRYPTIC LOCI REGULATOR 2"/>
    <property type="match status" value="1"/>
</dbReference>
<dbReference type="GO" id="GO:0033553">
    <property type="term" value="C:rDNA heterochromatin"/>
    <property type="evidence" value="ECO:0007669"/>
    <property type="project" value="TreeGrafter"/>
</dbReference>
<name>A0A6A6HTK5_9PLEO</name>
<dbReference type="InterPro" id="IPR031915">
    <property type="entry name" value="Clr2_N"/>
</dbReference>
<reference evidence="4" key="1">
    <citation type="journal article" date="2020" name="Stud. Mycol.">
        <title>101 Dothideomycetes genomes: a test case for predicting lifestyles and emergence of pathogens.</title>
        <authorList>
            <person name="Haridas S."/>
            <person name="Albert R."/>
            <person name="Binder M."/>
            <person name="Bloem J."/>
            <person name="Labutti K."/>
            <person name="Salamov A."/>
            <person name="Andreopoulos B."/>
            <person name="Baker S."/>
            <person name="Barry K."/>
            <person name="Bills G."/>
            <person name="Bluhm B."/>
            <person name="Cannon C."/>
            <person name="Castanera R."/>
            <person name="Culley D."/>
            <person name="Daum C."/>
            <person name="Ezra D."/>
            <person name="Gonzalez J."/>
            <person name="Henrissat B."/>
            <person name="Kuo A."/>
            <person name="Liang C."/>
            <person name="Lipzen A."/>
            <person name="Lutzoni F."/>
            <person name="Magnuson J."/>
            <person name="Mondo S."/>
            <person name="Nolan M."/>
            <person name="Ohm R."/>
            <person name="Pangilinan J."/>
            <person name="Park H.-J."/>
            <person name="Ramirez L."/>
            <person name="Alfaro M."/>
            <person name="Sun H."/>
            <person name="Tritt A."/>
            <person name="Yoshinaga Y."/>
            <person name="Zwiers L.-H."/>
            <person name="Turgeon B."/>
            <person name="Goodwin S."/>
            <person name="Spatafora J."/>
            <person name="Crous P."/>
            <person name="Grigoriev I."/>
        </authorList>
    </citation>
    <scope>NUCLEOTIDE SEQUENCE</scope>
    <source>
        <strain evidence="4">CBS 122368</strain>
    </source>
</reference>
<dbReference type="AlphaFoldDB" id="A0A6A6HTK5"/>
<dbReference type="Pfam" id="PF16761">
    <property type="entry name" value="Clr2_transil"/>
    <property type="match status" value="1"/>
</dbReference>
<evidence type="ECO:0000259" key="2">
    <source>
        <dbReference type="Pfam" id="PF10383"/>
    </source>
</evidence>
<feature type="domain" description="Cryptic loci regulator 2 N-terminal" evidence="3">
    <location>
        <begin position="89"/>
        <end position="169"/>
    </location>
</feature>
<dbReference type="Pfam" id="PF10383">
    <property type="entry name" value="Clr2"/>
    <property type="match status" value="1"/>
</dbReference>
<proteinExistence type="predicted"/>
<evidence type="ECO:0000256" key="1">
    <source>
        <dbReference type="SAM" id="MobiDB-lite"/>
    </source>
</evidence>
<feature type="region of interest" description="Disordered" evidence="1">
    <location>
        <begin position="180"/>
        <end position="260"/>
    </location>
</feature>
<dbReference type="OrthoDB" id="2421327at2759"/>
<feature type="compositionally biased region" description="Polar residues" evidence="1">
    <location>
        <begin position="226"/>
        <end position="246"/>
    </location>
</feature>
<accession>A0A6A6HTK5</accession>
<sequence length="660" mass="73427">MAQPLTQFLPIFACKSDGQDVVNQKGTVLRNGPTQEQLDRTPNEQGQSDYYRLIEKDEPKHVDWRKKLGGMLLREIGGKQHEDKWQQCILWDFPEGYRLYEHIKSKANGETKPVKNHSGGGHDRQDAYLYGYPKGPKKRFRSPVEFFPHLLWLSTDESSDHQNCTCRICCPMQLESEKPALPLKPEIRPDPAMAGLKKENSPNTTVQAPTPVGRNPSAQVPVRRPSTGTPAQSPSVKPATPSSAANPQRIKPPAILEPTPLPQLRSVDQQVDHQYGKFLARTGEVVWFFRPKTEAWGLGLVIRRWVPKDRSSDRAYLVQPLSHPYNSPTAELVTSDQNLKPWLAWSAPSCTYPYLQQNPTLSYDQVDWRALLSGQFGQGIADVDASILAAKAIDTTFTPFELLKTTINTGMEERRWNGVYLGAEKIWRGEPVRLRIGSGNDLMVITDIIERAVPGPPPNQTNSAHPLSKILVLGDIYTYATLPVPDPNSLPQVPSSSNIPIRMREDMRWRNRALVPATRTLAYWKLIATSQKLEISEIKGRWYESSVLFVDFFTKAVKNNEGGNGVWMNSRGDATGLGKAAGVLQPDRISAFRTAVPKGLHLVEGLDVPDEPSKPPTSEMQSLELGIGAASGDSGFALDDFMNLDGMDDGGIAFGDDFTF</sequence>